<dbReference type="PRINTS" id="PR00407">
    <property type="entry name" value="EUMOPTERIN"/>
</dbReference>
<dbReference type="AlphaFoldDB" id="A0A840DZY6"/>
<evidence type="ECO:0000313" key="7">
    <source>
        <dbReference type="EMBL" id="MBB4078551.1"/>
    </source>
</evidence>
<dbReference type="SUPFAM" id="SSF56524">
    <property type="entry name" value="Oxidoreductase molybdopterin-binding domain"/>
    <property type="match status" value="1"/>
</dbReference>
<dbReference type="CDD" id="cd02110">
    <property type="entry name" value="SO_family_Moco_dimer"/>
    <property type="match status" value="1"/>
</dbReference>
<keyword evidence="2" id="KW-0500">Molybdenum</keyword>
<evidence type="ECO:0000256" key="3">
    <source>
        <dbReference type="ARBA" id="ARBA00022723"/>
    </source>
</evidence>
<keyword evidence="4" id="KW-0560">Oxidoreductase</keyword>
<comment type="cofactor">
    <cofactor evidence="1">
        <name>Mo-molybdopterin</name>
        <dbReference type="ChEBI" id="CHEBI:71302"/>
    </cofactor>
</comment>
<dbReference type="GO" id="GO:0020037">
    <property type="term" value="F:heme binding"/>
    <property type="evidence" value="ECO:0007669"/>
    <property type="project" value="TreeGrafter"/>
</dbReference>
<evidence type="ECO:0000259" key="5">
    <source>
        <dbReference type="Pfam" id="PF00174"/>
    </source>
</evidence>
<dbReference type="InterPro" id="IPR008335">
    <property type="entry name" value="Mopterin_OxRdtase_euk"/>
</dbReference>
<evidence type="ECO:0000256" key="2">
    <source>
        <dbReference type="ARBA" id="ARBA00022505"/>
    </source>
</evidence>
<organism evidence="7 8">
    <name type="scientific">Neolewinella aquimaris</name>
    <dbReference type="NCBI Taxonomy" id="1835722"/>
    <lineage>
        <taxon>Bacteria</taxon>
        <taxon>Pseudomonadati</taxon>
        <taxon>Bacteroidota</taxon>
        <taxon>Saprospiria</taxon>
        <taxon>Saprospirales</taxon>
        <taxon>Lewinellaceae</taxon>
        <taxon>Neolewinella</taxon>
    </lineage>
</organism>
<sequence length="401" mass="43905">MPYLNRRRFLTVAGLPVVFAARLPAGIGLLGLETEDPLPGKHPDLTILNDRPVNAETPPHLLDQRITGADRLFVRNNGIAPASPPADPSAWELRIAGEAVPEPVVFTLAELKQRFEHHTYQLTLECGGNGRKEFSPPASGNQWSTGAVGCPEWTGVRLRDVLEAANFDRKKAVYVGYYGRDTHLSGDPDKVVISRGVPIAKALEDETLIAWNMNGQPLPHLNGYPLRLLASGYPASVSGKWLSEIAVRDRVHDGEKMGGASYRVPCKPVAPGAEVDDEDMCIIEEMPVKSLLTSPKTGAILSDTKTLPIAGHAWCGSGAVSKVDYSIDFGSTWQACALTKPANRYAWQHFSAQIEFPQEGYYEIWARATDDQGRAQPMVLPNWNPRGYLNNACHRIAIKVV</sequence>
<dbReference type="GO" id="GO:0030151">
    <property type="term" value="F:molybdenum ion binding"/>
    <property type="evidence" value="ECO:0007669"/>
    <property type="project" value="InterPro"/>
</dbReference>
<feature type="domain" description="Oxidoreductase molybdopterin-binding" evidence="5">
    <location>
        <begin position="84"/>
        <end position="254"/>
    </location>
</feature>
<dbReference type="Gene3D" id="3.90.420.10">
    <property type="entry name" value="Oxidoreductase, molybdopterin-binding domain"/>
    <property type="match status" value="1"/>
</dbReference>
<dbReference type="InterPro" id="IPR005066">
    <property type="entry name" value="MoCF_OxRdtse_dimer"/>
</dbReference>
<keyword evidence="8" id="KW-1185">Reference proteome</keyword>
<dbReference type="RefSeq" id="WP_183494794.1">
    <property type="nucleotide sequence ID" value="NZ_JACIFF010000002.1"/>
</dbReference>
<dbReference type="SUPFAM" id="SSF81296">
    <property type="entry name" value="E set domains"/>
    <property type="match status" value="1"/>
</dbReference>
<evidence type="ECO:0000256" key="1">
    <source>
        <dbReference type="ARBA" id="ARBA00001924"/>
    </source>
</evidence>
<dbReference type="PANTHER" id="PTHR19372">
    <property type="entry name" value="SULFITE REDUCTASE"/>
    <property type="match status" value="1"/>
</dbReference>
<dbReference type="GO" id="GO:0006790">
    <property type="term" value="P:sulfur compound metabolic process"/>
    <property type="evidence" value="ECO:0007669"/>
    <property type="project" value="TreeGrafter"/>
</dbReference>
<gene>
    <name evidence="7" type="ORF">GGR28_001164</name>
</gene>
<accession>A0A840DZY6</accession>
<evidence type="ECO:0000256" key="4">
    <source>
        <dbReference type="ARBA" id="ARBA00023002"/>
    </source>
</evidence>
<dbReference type="GO" id="GO:0043546">
    <property type="term" value="F:molybdopterin cofactor binding"/>
    <property type="evidence" value="ECO:0007669"/>
    <property type="project" value="TreeGrafter"/>
</dbReference>
<dbReference type="GO" id="GO:0008482">
    <property type="term" value="F:sulfite oxidase activity"/>
    <property type="evidence" value="ECO:0007669"/>
    <property type="project" value="TreeGrafter"/>
</dbReference>
<dbReference type="Gene3D" id="2.60.40.650">
    <property type="match status" value="1"/>
</dbReference>
<dbReference type="PANTHER" id="PTHR19372:SF7">
    <property type="entry name" value="SULFITE OXIDASE, MITOCHONDRIAL"/>
    <property type="match status" value="1"/>
</dbReference>
<evidence type="ECO:0000313" key="8">
    <source>
        <dbReference type="Proteomes" id="UP000576209"/>
    </source>
</evidence>
<reference evidence="7 8" key="1">
    <citation type="submission" date="2020-08" db="EMBL/GenBank/DDBJ databases">
        <title>Genomic Encyclopedia of Type Strains, Phase IV (KMG-IV): sequencing the most valuable type-strain genomes for metagenomic binning, comparative biology and taxonomic classification.</title>
        <authorList>
            <person name="Goeker M."/>
        </authorList>
    </citation>
    <scope>NUCLEOTIDE SEQUENCE [LARGE SCALE GENOMIC DNA]</scope>
    <source>
        <strain evidence="7 8">DSM 105137</strain>
    </source>
</reference>
<proteinExistence type="predicted"/>
<dbReference type="InterPro" id="IPR000572">
    <property type="entry name" value="OxRdtase_Mopterin-bd_dom"/>
</dbReference>
<name>A0A840DZY6_9BACT</name>
<dbReference type="Proteomes" id="UP000576209">
    <property type="component" value="Unassembled WGS sequence"/>
</dbReference>
<evidence type="ECO:0000259" key="6">
    <source>
        <dbReference type="Pfam" id="PF03404"/>
    </source>
</evidence>
<feature type="domain" description="Moybdenum cofactor oxidoreductase dimerisation" evidence="6">
    <location>
        <begin position="282"/>
        <end position="400"/>
    </location>
</feature>
<keyword evidence="3" id="KW-0479">Metal-binding</keyword>
<comment type="caution">
    <text evidence="7">The sequence shown here is derived from an EMBL/GenBank/DDBJ whole genome shotgun (WGS) entry which is preliminary data.</text>
</comment>
<dbReference type="Pfam" id="PF00174">
    <property type="entry name" value="Oxidored_molyb"/>
    <property type="match status" value="1"/>
</dbReference>
<dbReference type="EMBL" id="JACIFF010000002">
    <property type="protein sequence ID" value="MBB4078551.1"/>
    <property type="molecule type" value="Genomic_DNA"/>
</dbReference>
<dbReference type="InterPro" id="IPR036374">
    <property type="entry name" value="OxRdtase_Mopterin-bd_sf"/>
</dbReference>
<protein>
    <submittedName>
        <fullName evidence="7">DMSO/TMAO reductase YedYZ molybdopterin-dependent catalytic subunit</fullName>
    </submittedName>
</protein>
<dbReference type="Pfam" id="PF03404">
    <property type="entry name" value="Mo-co_dimer"/>
    <property type="match status" value="1"/>
</dbReference>
<dbReference type="InterPro" id="IPR014756">
    <property type="entry name" value="Ig_E-set"/>
</dbReference>